<evidence type="ECO:0000256" key="5">
    <source>
        <dbReference type="ARBA" id="ARBA00022692"/>
    </source>
</evidence>
<dbReference type="InterPro" id="IPR045335">
    <property type="entry name" value="FtsQ_C_sf"/>
</dbReference>
<dbReference type="GO" id="GO:0032153">
    <property type="term" value="C:cell division site"/>
    <property type="evidence" value="ECO:0007669"/>
    <property type="project" value="UniProtKB-UniRule"/>
</dbReference>
<comment type="subcellular location">
    <subcellularLocation>
        <location evidence="9">Cell inner membrane</location>
        <topology evidence="9">Single-pass type II membrane protein</topology>
    </subcellularLocation>
    <subcellularLocation>
        <location evidence="1">Membrane</location>
    </subcellularLocation>
    <text evidence="9">Localizes to the division septum.</text>
</comment>
<dbReference type="STRING" id="402881.Plav_2425"/>
<dbReference type="RefSeq" id="WP_012111343.1">
    <property type="nucleotide sequence ID" value="NC_009719.1"/>
</dbReference>
<name>A7HVV1_PARL1</name>
<dbReference type="OrthoDB" id="9783091at2"/>
<dbReference type="InterPro" id="IPR026579">
    <property type="entry name" value="FtsQ"/>
</dbReference>
<evidence type="ECO:0000256" key="6">
    <source>
        <dbReference type="ARBA" id="ARBA00022989"/>
    </source>
</evidence>
<organism evidence="13 14">
    <name type="scientific">Parvibaculum lavamentivorans (strain DS-1 / DSM 13023 / NCIMB 13966)</name>
    <dbReference type="NCBI Taxonomy" id="402881"/>
    <lineage>
        <taxon>Bacteria</taxon>
        <taxon>Pseudomonadati</taxon>
        <taxon>Pseudomonadota</taxon>
        <taxon>Alphaproteobacteria</taxon>
        <taxon>Hyphomicrobiales</taxon>
        <taxon>Parvibaculaceae</taxon>
        <taxon>Parvibaculum</taxon>
    </lineage>
</organism>
<dbReference type="InterPro" id="IPR034746">
    <property type="entry name" value="POTRA"/>
</dbReference>
<keyword evidence="6 9" id="KW-1133">Transmembrane helix</keyword>
<keyword evidence="8 9" id="KW-0131">Cell cycle</keyword>
<feature type="transmembrane region" description="Helical" evidence="9">
    <location>
        <begin position="65"/>
        <end position="87"/>
    </location>
</feature>
<sequence>MRQVKKVSRTGVRAAPRKKGSKIAPGKRRNGAANRTFGRRAERPSGPIGLWIENMREGNFGMRPFAYVALAMIAGVILYGTVIGGHAENGANAVTHHVNRLLALSGFSIQDVTVTGRAQTRKDDLLTAVGIERGDPIFGFDTEAARQRIERLDWVRSATVTRLLPDTIRIEVSERRPFALWQRGGELSIVDAEGRPITDEGVQDFAHLPFIVGFGAPRAAPELLTLMQKERPELLQRVRAFVRVSDRRWNLRLENGVDVKLPEVGVAKALADLTAYDTKYRVLSRDIVAVDLRLPDRVSVELTEDAASGKGIATDATLKKSVVRPGQAGRGGNT</sequence>
<dbReference type="Pfam" id="PF08478">
    <property type="entry name" value="POTRA_1"/>
    <property type="match status" value="1"/>
</dbReference>
<evidence type="ECO:0000256" key="9">
    <source>
        <dbReference type="HAMAP-Rule" id="MF_00911"/>
    </source>
</evidence>
<dbReference type="GO" id="GO:0005886">
    <property type="term" value="C:plasma membrane"/>
    <property type="evidence" value="ECO:0007669"/>
    <property type="project" value="UniProtKB-SubCell"/>
</dbReference>
<keyword evidence="5 9" id="KW-0812">Transmembrane</keyword>
<dbReference type="InterPro" id="IPR005548">
    <property type="entry name" value="Cell_div_FtsQ/DivIB_C"/>
</dbReference>
<dbReference type="GO" id="GO:0035556">
    <property type="term" value="P:intracellular signal transduction"/>
    <property type="evidence" value="ECO:0007669"/>
    <property type="project" value="InterPro"/>
</dbReference>
<dbReference type="InterPro" id="IPR013685">
    <property type="entry name" value="POTRA_FtsQ_type"/>
</dbReference>
<keyword evidence="14" id="KW-1185">Reference proteome</keyword>
<dbReference type="GO" id="GO:0006629">
    <property type="term" value="P:lipid metabolic process"/>
    <property type="evidence" value="ECO:0007669"/>
    <property type="project" value="InterPro"/>
</dbReference>
<protein>
    <recommendedName>
        <fullName evidence="9">Cell division protein FtsQ</fullName>
    </recommendedName>
</protein>
<dbReference type="HAMAP" id="MF_00911">
    <property type="entry name" value="FtsQ_subfam"/>
    <property type="match status" value="1"/>
</dbReference>
<dbReference type="Pfam" id="PF03799">
    <property type="entry name" value="FtsQ_DivIB_C"/>
    <property type="match status" value="1"/>
</dbReference>
<evidence type="ECO:0000256" key="1">
    <source>
        <dbReference type="ARBA" id="ARBA00004370"/>
    </source>
</evidence>
<dbReference type="InterPro" id="IPR001711">
    <property type="entry name" value="PLipase_C_Pinositol-sp_Y"/>
</dbReference>
<evidence type="ECO:0000256" key="4">
    <source>
        <dbReference type="ARBA" id="ARBA00022618"/>
    </source>
</evidence>
<dbReference type="GO" id="GO:0004435">
    <property type="term" value="F:phosphatidylinositol-4,5-bisphosphate phospholipase C activity"/>
    <property type="evidence" value="ECO:0007669"/>
    <property type="project" value="InterPro"/>
</dbReference>
<dbReference type="KEGG" id="pla:Plav_2425"/>
<evidence type="ECO:0000259" key="11">
    <source>
        <dbReference type="PROSITE" id="PS50008"/>
    </source>
</evidence>
<gene>
    <name evidence="9" type="primary">ftsQ</name>
    <name evidence="13" type="ordered locus">Plav_2425</name>
</gene>
<evidence type="ECO:0000256" key="10">
    <source>
        <dbReference type="SAM" id="MobiDB-lite"/>
    </source>
</evidence>
<dbReference type="AlphaFoldDB" id="A7HVV1"/>
<evidence type="ECO:0000313" key="13">
    <source>
        <dbReference type="EMBL" id="ABS64034.1"/>
    </source>
</evidence>
<dbReference type="eggNOG" id="COG1589">
    <property type="taxonomic scope" value="Bacteria"/>
</dbReference>
<dbReference type="EMBL" id="CP000774">
    <property type="protein sequence ID" value="ABS64034.1"/>
    <property type="molecule type" value="Genomic_DNA"/>
</dbReference>
<evidence type="ECO:0000256" key="7">
    <source>
        <dbReference type="ARBA" id="ARBA00023136"/>
    </source>
</evidence>
<comment type="similarity">
    <text evidence="9">Belongs to the FtsQ/DivIB family. FtsQ subfamily.</text>
</comment>
<dbReference type="GO" id="GO:0090529">
    <property type="term" value="P:cell septum assembly"/>
    <property type="evidence" value="ECO:0007669"/>
    <property type="project" value="InterPro"/>
</dbReference>
<keyword evidence="2 9" id="KW-1003">Cell membrane</keyword>
<feature type="region of interest" description="Disordered" evidence="10">
    <location>
        <begin position="1"/>
        <end position="41"/>
    </location>
</feature>
<accession>A7HVV1</accession>
<dbReference type="HOGENOM" id="CLU_061141_2_0_5"/>
<dbReference type="Proteomes" id="UP000006377">
    <property type="component" value="Chromosome"/>
</dbReference>
<evidence type="ECO:0000256" key="3">
    <source>
        <dbReference type="ARBA" id="ARBA00022519"/>
    </source>
</evidence>
<dbReference type="PROSITE" id="PS51779">
    <property type="entry name" value="POTRA"/>
    <property type="match status" value="1"/>
</dbReference>
<evidence type="ECO:0000259" key="12">
    <source>
        <dbReference type="PROSITE" id="PS51779"/>
    </source>
</evidence>
<evidence type="ECO:0000313" key="14">
    <source>
        <dbReference type="Proteomes" id="UP000006377"/>
    </source>
</evidence>
<proteinExistence type="inferred from homology"/>
<feature type="compositionally biased region" description="Basic residues" evidence="10">
    <location>
        <begin position="15"/>
        <end position="30"/>
    </location>
</feature>
<comment type="function">
    <text evidence="9">Essential cell division protein.</text>
</comment>
<feature type="domain" description="POTRA" evidence="12">
    <location>
        <begin position="107"/>
        <end position="175"/>
    </location>
</feature>
<reference evidence="13 14" key="1">
    <citation type="journal article" date="2011" name="Stand. Genomic Sci.">
        <title>Complete genome sequence of Parvibaculum lavamentivorans type strain (DS-1(T)).</title>
        <authorList>
            <person name="Schleheck D."/>
            <person name="Weiss M."/>
            <person name="Pitluck S."/>
            <person name="Bruce D."/>
            <person name="Land M.L."/>
            <person name="Han S."/>
            <person name="Saunders E."/>
            <person name="Tapia R."/>
            <person name="Detter C."/>
            <person name="Brettin T."/>
            <person name="Han J."/>
            <person name="Woyke T."/>
            <person name="Goodwin L."/>
            <person name="Pennacchio L."/>
            <person name="Nolan M."/>
            <person name="Cook A.M."/>
            <person name="Kjelleberg S."/>
            <person name="Thomas T."/>
        </authorList>
    </citation>
    <scope>NUCLEOTIDE SEQUENCE [LARGE SCALE GENOMIC DNA]</scope>
    <source>
        <strain evidence="14">DS-1 / DSM 13023 / NCIMB 13966</strain>
    </source>
</reference>
<keyword evidence="4 9" id="KW-0132">Cell division</keyword>
<feature type="domain" description="PI-PLC Y-box" evidence="11">
    <location>
        <begin position="160"/>
        <end position="193"/>
    </location>
</feature>
<dbReference type="Gene3D" id="3.40.50.11690">
    <property type="entry name" value="Cell division protein FtsQ/DivIB"/>
    <property type="match status" value="1"/>
</dbReference>
<keyword evidence="7 9" id="KW-0472">Membrane</keyword>
<dbReference type="PANTHER" id="PTHR35851:SF1">
    <property type="entry name" value="CELL DIVISION PROTEIN FTSQ"/>
    <property type="match status" value="1"/>
</dbReference>
<keyword evidence="3 9" id="KW-0997">Cell inner membrane</keyword>
<dbReference type="Gene3D" id="3.10.20.310">
    <property type="entry name" value="membrane protein fhac"/>
    <property type="match status" value="1"/>
</dbReference>
<evidence type="ECO:0000256" key="2">
    <source>
        <dbReference type="ARBA" id="ARBA00022475"/>
    </source>
</evidence>
<evidence type="ECO:0000256" key="8">
    <source>
        <dbReference type="ARBA" id="ARBA00023306"/>
    </source>
</evidence>
<dbReference type="GO" id="GO:0043093">
    <property type="term" value="P:FtsZ-dependent cytokinesis"/>
    <property type="evidence" value="ECO:0007669"/>
    <property type="project" value="UniProtKB-UniRule"/>
</dbReference>
<dbReference type="PROSITE" id="PS50008">
    <property type="entry name" value="PIPLC_Y_DOMAIN"/>
    <property type="match status" value="1"/>
</dbReference>
<dbReference type="PANTHER" id="PTHR35851">
    <property type="entry name" value="CELL DIVISION PROTEIN FTSQ"/>
    <property type="match status" value="1"/>
</dbReference>